<dbReference type="Pfam" id="PF04547">
    <property type="entry name" value="Anoctamin"/>
    <property type="match status" value="1"/>
</dbReference>
<reference evidence="11" key="1">
    <citation type="journal article" date="2023" name="Insect Mol. Biol.">
        <title>Genome sequencing provides insights into the evolution of gene families encoding plant cell wall-degrading enzymes in longhorned beetles.</title>
        <authorList>
            <person name="Shin N.R."/>
            <person name="Okamura Y."/>
            <person name="Kirsch R."/>
            <person name="Pauchet Y."/>
        </authorList>
    </citation>
    <scope>NUCLEOTIDE SEQUENCE</scope>
    <source>
        <strain evidence="11">AMC_N1</strain>
    </source>
</reference>
<dbReference type="AlphaFoldDB" id="A0AAV8YDE6"/>
<accession>A0AAV8YDE6</accession>
<proteinExistence type="inferred from homology"/>
<feature type="transmembrane region" description="Helical" evidence="8">
    <location>
        <begin position="498"/>
        <end position="518"/>
    </location>
</feature>
<name>A0AAV8YDE6_9CUCU</name>
<evidence type="ECO:0000256" key="7">
    <source>
        <dbReference type="ARBA" id="ARBA00023180"/>
    </source>
</evidence>
<dbReference type="PANTHER" id="PTHR12308">
    <property type="entry name" value="ANOCTAMIN"/>
    <property type="match status" value="1"/>
</dbReference>
<feature type="transmembrane region" description="Helical" evidence="8">
    <location>
        <begin position="224"/>
        <end position="247"/>
    </location>
</feature>
<keyword evidence="5 8" id="KW-1133">Transmembrane helix</keyword>
<evidence type="ECO:0000313" key="11">
    <source>
        <dbReference type="EMBL" id="KAJ8949714.1"/>
    </source>
</evidence>
<evidence type="ECO:0000256" key="4">
    <source>
        <dbReference type="ARBA" id="ARBA00022692"/>
    </source>
</evidence>
<sequence length="766" mass="88927">MTLVTDASPSNRYVERKVEFKQGSYLEDGKRRADYAIILENSPEEPLTTYISTLRKLGLELETFEGTEVEKIFLLVHIPQKTIDRFCDIFNFRQEKRINLPQVVRTPLMGFTRAISQIPVEQSDEFTSASRIVLINKILSDASFGPKLNDFGLAKLKHKNAIKDAYPLHDGPSEWNEVQSNPNDRQLLLKSWANFSQWYKEVPLDLVQKYFGCEIAFYYAWLEFFAFMLVPAALLGLIVFITSLILVSASTILTVEDVCGQDNLYFCPTCELEKGCKYRAMSTYCTYAKWNYVFDNYLTIFFAVFMSFWSTLFVKLWKRKENRLRLRWNIHTEESKFDESQIYAERTKRTRMSKFTGKLELYVPSYINILYITCTMSAIFLLLLVVVIAIFAVVFYKTTIPNLIGAEHGNYFTIASSSLIQVVIIKLFERPIGTVSKWLTTLENPRTQFEFDSSVLHKMFLLSFANNYAVLFYIAFVKGHLFTKPRRHVFQKAYEKDTCQPFGCIVPLCVQLAFLMVLKNFARNIISALVVVLERPALNLFSRLLQRERRGDHTVNDTPQFEEDHKLKPTDRYLIMRDFSLANNVLEHRLGAVRLVTELRRPLPRIVRGIGDWDGILLGVTYLSMATNAFVLAFTSDFVGREVYKISHSTLRGYVNSSLSRFSTKGYDANVQMNPHLDLCYYKSYRYPPDHPEKYALSDDYWQNLTWRLLYLNIDRRITKEAKFKLFSNEIKGKRGTAKINLTEEDFTTPHVGEKNATEDEDFLAV</sequence>
<organism evidence="11 12">
    <name type="scientific">Aromia moschata</name>
    <dbReference type="NCBI Taxonomy" id="1265417"/>
    <lineage>
        <taxon>Eukaryota</taxon>
        <taxon>Metazoa</taxon>
        <taxon>Ecdysozoa</taxon>
        <taxon>Arthropoda</taxon>
        <taxon>Hexapoda</taxon>
        <taxon>Insecta</taxon>
        <taxon>Pterygota</taxon>
        <taxon>Neoptera</taxon>
        <taxon>Endopterygota</taxon>
        <taxon>Coleoptera</taxon>
        <taxon>Polyphaga</taxon>
        <taxon>Cucujiformia</taxon>
        <taxon>Chrysomeloidea</taxon>
        <taxon>Cerambycidae</taxon>
        <taxon>Cerambycinae</taxon>
        <taxon>Callichromatini</taxon>
        <taxon>Aromia</taxon>
    </lineage>
</organism>
<dbReference type="GO" id="GO:0005886">
    <property type="term" value="C:plasma membrane"/>
    <property type="evidence" value="ECO:0007669"/>
    <property type="project" value="UniProtKB-SubCell"/>
</dbReference>
<dbReference type="InterPro" id="IPR049452">
    <property type="entry name" value="Anoctamin_TM"/>
</dbReference>
<dbReference type="Pfam" id="PF16178">
    <property type="entry name" value="Anoct_dimer"/>
    <property type="match status" value="2"/>
</dbReference>
<comment type="caution">
    <text evidence="11">The sequence shown here is derived from an EMBL/GenBank/DDBJ whole genome shotgun (WGS) entry which is preliminary data.</text>
</comment>
<evidence type="ECO:0000259" key="10">
    <source>
        <dbReference type="Pfam" id="PF16178"/>
    </source>
</evidence>
<evidence type="ECO:0000256" key="3">
    <source>
        <dbReference type="ARBA" id="ARBA00022475"/>
    </source>
</evidence>
<keyword evidence="3" id="KW-1003">Cell membrane</keyword>
<evidence type="ECO:0000259" key="9">
    <source>
        <dbReference type="Pfam" id="PF04547"/>
    </source>
</evidence>
<protein>
    <recommendedName>
        <fullName evidence="8">Anoctamin</fullName>
    </recommendedName>
</protein>
<feature type="transmembrane region" description="Helical" evidence="8">
    <location>
        <begin position="408"/>
        <end position="428"/>
    </location>
</feature>
<dbReference type="GO" id="GO:0005254">
    <property type="term" value="F:chloride channel activity"/>
    <property type="evidence" value="ECO:0007669"/>
    <property type="project" value="TreeGrafter"/>
</dbReference>
<feature type="transmembrane region" description="Helical" evidence="8">
    <location>
        <begin position="378"/>
        <end position="396"/>
    </location>
</feature>
<feature type="domain" description="Anoctamin dimerisation" evidence="10">
    <location>
        <begin position="121"/>
        <end position="204"/>
    </location>
</feature>
<evidence type="ECO:0000256" key="1">
    <source>
        <dbReference type="ARBA" id="ARBA00004651"/>
    </source>
</evidence>
<comment type="similarity">
    <text evidence="2 8">Belongs to the anoctamin family.</text>
</comment>
<feature type="domain" description="Anoctamin transmembrane" evidence="9">
    <location>
        <begin position="207"/>
        <end position="711"/>
    </location>
</feature>
<dbReference type="EMBL" id="JAPWTK010000112">
    <property type="protein sequence ID" value="KAJ8949714.1"/>
    <property type="molecule type" value="Genomic_DNA"/>
</dbReference>
<feature type="domain" description="Anoctamin dimerisation" evidence="10">
    <location>
        <begin position="25"/>
        <end position="95"/>
    </location>
</feature>
<comment type="subcellular location">
    <subcellularLocation>
        <location evidence="1">Cell membrane</location>
        <topology evidence="1">Multi-pass membrane protein</topology>
    </subcellularLocation>
    <subcellularLocation>
        <location evidence="8">Membrane</location>
        <topology evidence="8">Multi-pass membrane protein</topology>
    </subcellularLocation>
</comment>
<gene>
    <name evidence="11" type="ORF">NQ318_013583</name>
</gene>
<dbReference type="Proteomes" id="UP001162162">
    <property type="component" value="Unassembled WGS sequence"/>
</dbReference>
<evidence type="ECO:0000313" key="12">
    <source>
        <dbReference type="Proteomes" id="UP001162162"/>
    </source>
</evidence>
<feature type="transmembrane region" description="Helical" evidence="8">
    <location>
        <begin position="459"/>
        <end position="477"/>
    </location>
</feature>
<keyword evidence="12" id="KW-1185">Reference proteome</keyword>
<evidence type="ECO:0000256" key="8">
    <source>
        <dbReference type="RuleBase" id="RU280814"/>
    </source>
</evidence>
<dbReference type="PANTHER" id="PTHR12308:SF84">
    <property type="entry name" value="ANOCTAMIN"/>
    <property type="match status" value="1"/>
</dbReference>
<keyword evidence="7" id="KW-0325">Glycoprotein</keyword>
<feature type="transmembrane region" description="Helical" evidence="8">
    <location>
        <begin position="297"/>
        <end position="317"/>
    </location>
</feature>
<keyword evidence="4 8" id="KW-0812">Transmembrane</keyword>
<keyword evidence="6 8" id="KW-0472">Membrane</keyword>
<comment type="caution">
    <text evidence="8">Lacks conserved residue(s) required for the propagation of feature annotation.</text>
</comment>
<evidence type="ECO:0000256" key="5">
    <source>
        <dbReference type="ARBA" id="ARBA00022989"/>
    </source>
</evidence>
<evidence type="ECO:0000256" key="6">
    <source>
        <dbReference type="ARBA" id="ARBA00023136"/>
    </source>
</evidence>
<evidence type="ECO:0000256" key="2">
    <source>
        <dbReference type="ARBA" id="ARBA00009671"/>
    </source>
</evidence>
<dbReference type="GO" id="GO:0046983">
    <property type="term" value="F:protein dimerization activity"/>
    <property type="evidence" value="ECO:0007669"/>
    <property type="project" value="InterPro"/>
</dbReference>
<dbReference type="InterPro" id="IPR007632">
    <property type="entry name" value="Anoctamin"/>
</dbReference>
<dbReference type="InterPro" id="IPR032394">
    <property type="entry name" value="Anoct_dimer"/>
</dbReference>